<feature type="transmembrane region" description="Helical" evidence="1">
    <location>
        <begin position="60"/>
        <end position="80"/>
    </location>
</feature>
<accession>A5VY86</accession>
<keyword evidence="1" id="KW-0472">Membrane</keyword>
<feature type="transmembrane region" description="Helical" evidence="1">
    <location>
        <begin position="134"/>
        <end position="157"/>
    </location>
</feature>
<evidence type="ECO:0000313" key="2">
    <source>
        <dbReference type="EMBL" id="ABQ76846.1"/>
    </source>
</evidence>
<name>A5VY86_PSEP1</name>
<organism evidence="2">
    <name type="scientific">Pseudomonas putida (strain ATCC 700007 / DSM 6899 / JCM 31910 / BCRC 17059 / LMG 24140 / F1)</name>
    <dbReference type="NCBI Taxonomy" id="351746"/>
    <lineage>
        <taxon>Bacteria</taxon>
        <taxon>Pseudomonadati</taxon>
        <taxon>Pseudomonadota</taxon>
        <taxon>Gammaproteobacteria</taxon>
        <taxon>Pseudomonadales</taxon>
        <taxon>Pseudomonadaceae</taxon>
        <taxon>Pseudomonas</taxon>
    </lineage>
</organism>
<dbReference type="EMBL" id="CP000712">
    <property type="protein sequence ID" value="ABQ76846.1"/>
    <property type="molecule type" value="Genomic_DNA"/>
</dbReference>
<keyword evidence="1" id="KW-1133">Transmembrane helix</keyword>
<evidence type="ECO:0000256" key="1">
    <source>
        <dbReference type="SAM" id="Phobius"/>
    </source>
</evidence>
<dbReference type="KEGG" id="ppf:Pput_0681"/>
<keyword evidence="1" id="KW-0812">Transmembrane</keyword>
<dbReference type="AlphaFoldDB" id="A5VY86"/>
<dbReference type="HOGENOM" id="CLU_1309250_0_0_6"/>
<reference evidence="2" key="1">
    <citation type="submission" date="2007-05" db="EMBL/GenBank/DDBJ databases">
        <title>Complete sequence of Pseudomonas putida F1.</title>
        <authorList>
            <consortium name="US DOE Joint Genome Institute"/>
            <person name="Copeland A."/>
            <person name="Lucas S."/>
            <person name="Lapidus A."/>
            <person name="Barry K."/>
            <person name="Detter J.C."/>
            <person name="Glavina del Rio T."/>
            <person name="Hammon N."/>
            <person name="Israni S."/>
            <person name="Dalin E."/>
            <person name="Tice H."/>
            <person name="Pitluck S."/>
            <person name="Chain P."/>
            <person name="Malfatti S."/>
            <person name="Shin M."/>
            <person name="Vergez L."/>
            <person name="Schmutz J."/>
            <person name="Larimer F."/>
            <person name="Land M."/>
            <person name="Hauser L."/>
            <person name="Kyrpides N."/>
            <person name="Lykidis A."/>
            <person name="Parales R."/>
            <person name="Richardson P."/>
        </authorList>
    </citation>
    <scope>NUCLEOTIDE SEQUENCE [LARGE SCALE GENOMIC DNA]</scope>
    <source>
        <strain evidence="2">F1</strain>
    </source>
</reference>
<feature type="transmembrane region" description="Helical" evidence="1">
    <location>
        <begin position="29"/>
        <end position="48"/>
    </location>
</feature>
<feature type="transmembrane region" description="Helical" evidence="1">
    <location>
        <begin position="177"/>
        <end position="200"/>
    </location>
</feature>
<gene>
    <name evidence="2" type="ordered locus">Pput_0681</name>
</gene>
<sequence>MSSKINIAFVLKKHFLFTLKNADETKWDWLDVAVFLLLPLVVGVMAYFSKSAGSDNAVGVIITASSVFAGLLLSLLMLVYDQSKNADDKVVELNADDERPRPAESVEHLLQGATSRRNPLVVKYETHRRVLGQLVINISYSIVAALVVIFFSVVSLLATKDMFPVGKFFSGDWSLNLSSVAFALAVMVSTNLLLTVVMIVKRVIRLIEER</sequence>
<protein>
    <submittedName>
        <fullName evidence="2">Uncharacterized protein</fullName>
    </submittedName>
</protein>
<dbReference type="eggNOG" id="ENOG50318WX">
    <property type="taxonomic scope" value="Bacteria"/>
</dbReference>
<proteinExistence type="predicted"/>